<dbReference type="Gene3D" id="3.40.50.300">
    <property type="entry name" value="P-loop containing nucleotide triphosphate hydrolases"/>
    <property type="match status" value="1"/>
</dbReference>
<dbReference type="AlphaFoldDB" id="A0A7X6DT64"/>
<proteinExistence type="predicted"/>
<dbReference type="InterPro" id="IPR027417">
    <property type="entry name" value="P-loop_NTPase"/>
</dbReference>
<evidence type="ECO:0000313" key="1">
    <source>
        <dbReference type="EMBL" id="NKE72899.1"/>
    </source>
</evidence>
<accession>A0A7X6DT64</accession>
<name>A0A7X6DT64_9BACT</name>
<protein>
    <recommendedName>
        <fullName evidence="3">UvrD-like helicase C-terminal domain-containing protein</fullName>
    </recommendedName>
</protein>
<keyword evidence="2" id="KW-1185">Reference proteome</keyword>
<dbReference type="EMBL" id="VTOW01000004">
    <property type="protein sequence ID" value="NKE72899.1"/>
    <property type="molecule type" value="Genomic_DNA"/>
</dbReference>
<gene>
    <name evidence="1" type="ORF">MNODULE_19280</name>
</gene>
<comment type="caution">
    <text evidence="1">The sequence shown here is derived from an EMBL/GenBank/DDBJ whole genome shotgun (WGS) entry which is preliminary data.</text>
</comment>
<dbReference type="Proteomes" id="UP000534783">
    <property type="component" value="Unassembled WGS sequence"/>
</dbReference>
<evidence type="ECO:0008006" key="3">
    <source>
        <dbReference type="Google" id="ProtNLM"/>
    </source>
</evidence>
<organism evidence="1 2">
    <name type="scientific">Candidatus Manganitrophus noduliformans</name>
    <dbReference type="NCBI Taxonomy" id="2606439"/>
    <lineage>
        <taxon>Bacteria</taxon>
        <taxon>Pseudomonadati</taxon>
        <taxon>Nitrospirota</taxon>
        <taxon>Nitrospiria</taxon>
        <taxon>Candidatus Troglogloeales</taxon>
        <taxon>Candidatus Manganitrophaceae</taxon>
        <taxon>Candidatus Manganitrophus</taxon>
    </lineage>
</organism>
<sequence>MAKPKTKSQIVEHLSAKTDLSKRTVTQFTIHKSHGSEFEAVIIPVATQHFKKSKDTLKCLTNFFYLCSWVTPRS</sequence>
<dbReference type="RefSeq" id="WP_168062835.1">
    <property type="nucleotide sequence ID" value="NZ_VTOW01000004.1"/>
</dbReference>
<reference evidence="1 2" key="1">
    <citation type="journal article" date="2020" name="Nature">
        <title>Bacterial chemolithoautotrophy via manganese oxidation.</title>
        <authorList>
            <person name="Yu H."/>
            <person name="Leadbetter J.R."/>
        </authorList>
    </citation>
    <scope>NUCLEOTIDE SEQUENCE [LARGE SCALE GENOMIC DNA]</scope>
    <source>
        <strain evidence="1 2">Mn-1</strain>
    </source>
</reference>
<evidence type="ECO:0000313" key="2">
    <source>
        <dbReference type="Proteomes" id="UP000534783"/>
    </source>
</evidence>